<name>A0AAU9ILK1_9CILI</name>
<dbReference type="EMBL" id="CAJZBQ010000011">
    <property type="protein sequence ID" value="CAG9314048.1"/>
    <property type="molecule type" value="Genomic_DNA"/>
</dbReference>
<dbReference type="Proteomes" id="UP001162131">
    <property type="component" value="Unassembled WGS sequence"/>
</dbReference>
<comment type="caution">
    <text evidence="2">The sequence shown here is derived from an EMBL/GenBank/DDBJ whole genome shotgun (WGS) entry which is preliminary data.</text>
</comment>
<keyword evidence="3" id="KW-1185">Reference proteome</keyword>
<dbReference type="AlphaFoldDB" id="A0AAU9ILK1"/>
<evidence type="ECO:0000313" key="2">
    <source>
        <dbReference type="EMBL" id="CAG9314048.1"/>
    </source>
</evidence>
<reference evidence="2" key="1">
    <citation type="submission" date="2021-09" db="EMBL/GenBank/DDBJ databases">
        <authorList>
            <consortium name="AG Swart"/>
            <person name="Singh M."/>
            <person name="Singh A."/>
            <person name="Seah K."/>
            <person name="Emmerich C."/>
        </authorList>
    </citation>
    <scope>NUCLEOTIDE SEQUENCE</scope>
    <source>
        <strain evidence="2">ATCC30299</strain>
    </source>
</reference>
<protein>
    <submittedName>
        <fullName evidence="2">Uncharacterized protein</fullName>
    </submittedName>
</protein>
<evidence type="ECO:0000256" key="1">
    <source>
        <dbReference type="SAM" id="MobiDB-lite"/>
    </source>
</evidence>
<evidence type="ECO:0000313" key="3">
    <source>
        <dbReference type="Proteomes" id="UP001162131"/>
    </source>
</evidence>
<sequence length="106" mass="12600">MSGFNPNANRELSRGDEETDWSQKQYYEDEIDFEVDKTMRRSEIEKALRVIHNDTKNSILLEAFNIYPQARTYRDEIIIRIGEVDGNFCKWILQLAEEDKRPVDID</sequence>
<gene>
    <name evidence="2" type="ORF">BSTOLATCC_MIC9846</name>
</gene>
<proteinExistence type="predicted"/>
<feature type="region of interest" description="Disordered" evidence="1">
    <location>
        <begin position="1"/>
        <end position="23"/>
    </location>
</feature>
<feature type="compositionally biased region" description="Polar residues" evidence="1">
    <location>
        <begin position="1"/>
        <end position="10"/>
    </location>
</feature>
<organism evidence="2 3">
    <name type="scientific">Blepharisma stoltei</name>
    <dbReference type="NCBI Taxonomy" id="1481888"/>
    <lineage>
        <taxon>Eukaryota</taxon>
        <taxon>Sar</taxon>
        <taxon>Alveolata</taxon>
        <taxon>Ciliophora</taxon>
        <taxon>Postciliodesmatophora</taxon>
        <taxon>Heterotrichea</taxon>
        <taxon>Heterotrichida</taxon>
        <taxon>Blepharismidae</taxon>
        <taxon>Blepharisma</taxon>
    </lineage>
</organism>
<accession>A0AAU9ILK1</accession>